<feature type="chain" id="PRO_5015987254" description="Metallo-beta-lactamase domain-containing protein" evidence="2">
    <location>
        <begin position="40"/>
        <end position="251"/>
    </location>
</feature>
<dbReference type="EMBL" id="BDRX01000019">
    <property type="protein sequence ID" value="GBF90735.1"/>
    <property type="molecule type" value="Genomic_DNA"/>
</dbReference>
<evidence type="ECO:0000256" key="2">
    <source>
        <dbReference type="SAM" id="SignalP"/>
    </source>
</evidence>
<feature type="signal peptide" evidence="2">
    <location>
        <begin position="1"/>
        <end position="39"/>
    </location>
</feature>
<evidence type="ECO:0000313" key="4">
    <source>
        <dbReference type="EMBL" id="GBF90735.1"/>
    </source>
</evidence>
<keyword evidence="2" id="KW-0732">Signal</keyword>
<dbReference type="GO" id="GO:0042781">
    <property type="term" value="F:3'-tRNA processing endoribonuclease activity"/>
    <property type="evidence" value="ECO:0007669"/>
    <property type="project" value="TreeGrafter"/>
</dbReference>
<evidence type="ECO:0000313" key="5">
    <source>
        <dbReference type="Proteomes" id="UP000247498"/>
    </source>
</evidence>
<dbReference type="AlphaFoldDB" id="A0A2V0P0W8"/>
<feature type="region of interest" description="Disordered" evidence="1">
    <location>
        <begin position="1"/>
        <end position="20"/>
    </location>
</feature>
<dbReference type="PANTHER" id="PTHR46018:SF2">
    <property type="entry name" value="ZINC PHOSPHODIESTERASE ELAC PROTEIN 1"/>
    <property type="match status" value="1"/>
</dbReference>
<dbReference type="Proteomes" id="UP000247498">
    <property type="component" value="Unassembled WGS sequence"/>
</dbReference>
<reference evidence="4 5" key="1">
    <citation type="journal article" date="2018" name="Sci. Rep.">
        <title>Raphidocelis subcapitata (=Pseudokirchneriella subcapitata) provides an insight into genome evolution and environmental adaptations in the Sphaeropleales.</title>
        <authorList>
            <person name="Suzuki S."/>
            <person name="Yamaguchi H."/>
            <person name="Nakajima N."/>
            <person name="Kawachi M."/>
        </authorList>
    </citation>
    <scope>NUCLEOTIDE SEQUENCE [LARGE SCALE GENOMIC DNA]</scope>
    <source>
        <strain evidence="4 5">NIES-35</strain>
    </source>
</reference>
<dbReference type="Pfam" id="PF00753">
    <property type="entry name" value="Lactamase_B"/>
    <property type="match status" value="1"/>
</dbReference>
<protein>
    <recommendedName>
        <fullName evidence="3">Metallo-beta-lactamase domain-containing protein</fullName>
    </recommendedName>
</protein>
<dbReference type="STRING" id="307507.A0A2V0P0W8"/>
<dbReference type="Gene3D" id="3.60.15.10">
    <property type="entry name" value="Ribonuclease Z/Hydroxyacylglutathione hydrolase-like"/>
    <property type="match status" value="1"/>
</dbReference>
<evidence type="ECO:0000259" key="3">
    <source>
        <dbReference type="Pfam" id="PF00753"/>
    </source>
</evidence>
<evidence type="ECO:0000256" key="1">
    <source>
        <dbReference type="SAM" id="MobiDB-lite"/>
    </source>
</evidence>
<sequence>MAAAGAYTRRAGPRAPRPPAPSAFAAAALAFALAAAAAAAAAGAPRSSGPPRQSPAPLPPPEAGRLRITALGTGVPRVMRSQATASFLVQLDDGGAFLFDIGDGALTNLIQAAPGAWGDTLFLTHLHSDHTADSVQLLALGPMLGGREGPLHVYGPSGPTPETGTAAFVAGLNGMLAWDRLARRRVKLPRGRLLGGCGAEGGGGGGRVQPAARAGPLARLRHARARAACLRHLPARCRPAPRQLPHHAGPA</sequence>
<feature type="compositionally biased region" description="Pro residues" evidence="1">
    <location>
        <begin position="52"/>
        <end position="62"/>
    </location>
</feature>
<organism evidence="4 5">
    <name type="scientific">Raphidocelis subcapitata</name>
    <dbReference type="NCBI Taxonomy" id="307507"/>
    <lineage>
        <taxon>Eukaryota</taxon>
        <taxon>Viridiplantae</taxon>
        <taxon>Chlorophyta</taxon>
        <taxon>core chlorophytes</taxon>
        <taxon>Chlorophyceae</taxon>
        <taxon>CS clade</taxon>
        <taxon>Sphaeropleales</taxon>
        <taxon>Selenastraceae</taxon>
        <taxon>Raphidocelis</taxon>
    </lineage>
</organism>
<feature type="compositionally biased region" description="Low complexity" evidence="1">
    <location>
        <begin position="42"/>
        <end position="51"/>
    </location>
</feature>
<feature type="compositionally biased region" description="Low complexity" evidence="1">
    <location>
        <begin position="1"/>
        <end position="14"/>
    </location>
</feature>
<name>A0A2V0P0W8_9CHLO</name>
<feature type="region of interest" description="Disordered" evidence="1">
    <location>
        <begin position="42"/>
        <end position="64"/>
    </location>
</feature>
<dbReference type="PANTHER" id="PTHR46018">
    <property type="entry name" value="ZINC PHOSPHODIESTERASE ELAC PROTEIN 1"/>
    <property type="match status" value="1"/>
</dbReference>
<dbReference type="InParanoid" id="A0A2V0P0W8"/>
<dbReference type="InterPro" id="IPR036866">
    <property type="entry name" value="RibonucZ/Hydroxyglut_hydro"/>
</dbReference>
<dbReference type="SUPFAM" id="SSF56281">
    <property type="entry name" value="Metallo-hydrolase/oxidoreductase"/>
    <property type="match status" value="1"/>
</dbReference>
<proteinExistence type="predicted"/>
<comment type="caution">
    <text evidence="4">The sequence shown here is derived from an EMBL/GenBank/DDBJ whole genome shotgun (WGS) entry which is preliminary data.</text>
</comment>
<feature type="domain" description="Metallo-beta-lactamase" evidence="3">
    <location>
        <begin position="84"/>
        <end position="153"/>
    </location>
</feature>
<dbReference type="InterPro" id="IPR001279">
    <property type="entry name" value="Metallo-B-lactamas"/>
</dbReference>
<gene>
    <name evidence="4" type="ORF">Rsub_03036</name>
</gene>
<keyword evidence="5" id="KW-1185">Reference proteome</keyword>
<accession>A0A2V0P0W8</accession>